<sequence>MAKTIDELKSAAAVVRDATEEHENTALRIGQLLLDTIETLGDVQANAIKGFVAIASTDDLPESPTAEQQQKGWLLGTVLYVWVGTGGDTLGGKYKSAQLKGADGAPGEKGDKGESGVHLGDVALVNDLTTGGEVSALTAEMGKVLAARLAEADAKWTDIDHGEAMSVDCVKQIRFLTLTVIGDVYDSMSLDGVKNVMALTATYDDRSTEPLTEFTVTGVVKAGNQNFIATYNGIKASLAVEVLHRTATLASISANSSVNEVSMWTETEELRKYITVTKVYSDSTTELTKDYTLSGELQQGASTITVSYYGDTTKTTTLTFTGVNDGSYVTDSLEAMVDFSDYEDGYAGEIIDKAKGHQVVLNASLANAATKAPYGGIHGGKLVQAQWYEGTSGKGLTMDLKECAPAGVVTVELYARIRGKYSGSGATPTIGAISTSIIAMSSFAISPNSPYVNLCRYAPQGEINLNGPAANPDITTTGLNLPYYDSSHTDVRELVHIVYTIANKLQKLYVNGQLIIDDSKGGYSCTGGTDVRIFPNPGYVAADIAVVRVYGKALNNKEVQRNYLNCQAKHGSHIN</sequence>
<organism evidence="1 2">
    <name type="scientific">Sodaliphilus pleomorphus</name>
    <dbReference type="NCBI Taxonomy" id="2606626"/>
    <lineage>
        <taxon>Bacteria</taxon>
        <taxon>Pseudomonadati</taxon>
        <taxon>Bacteroidota</taxon>
        <taxon>Bacteroidia</taxon>
        <taxon>Bacteroidales</taxon>
        <taxon>Muribaculaceae</taxon>
        <taxon>Sodaliphilus</taxon>
    </lineage>
</organism>
<dbReference type="AlphaFoldDB" id="A0A6L5XGU8"/>
<dbReference type="RefSeq" id="WP_154328080.1">
    <property type="nucleotide sequence ID" value="NZ_CP045696.1"/>
</dbReference>
<dbReference type="EMBL" id="VULT01000035">
    <property type="protein sequence ID" value="MSS18755.1"/>
    <property type="molecule type" value="Genomic_DNA"/>
</dbReference>
<dbReference type="SUPFAM" id="SSF49899">
    <property type="entry name" value="Concanavalin A-like lectins/glucanases"/>
    <property type="match status" value="1"/>
</dbReference>
<dbReference type="Proteomes" id="UP000483362">
    <property type="component" value="Unassembled WGS sequence"/>
</dbReference>
<dbReference type="GO" id="GO:0005975">
    <property type="term" value="P:carbohydrate metabolic process"/>
    <property type="evidence" value="ECO:0007669"/>
    <property type="project" value="UniProtKB-ARBA"/>
</dbReference>
<evidence type="ECO:0000313" key="1">
    <source>
        <dbReference type="EMBL" id="MSS18755.1"/>
    </source>
</evidence>
<comment type="caution">
    <text evidence="1">The sequence shown here is derived from an EMBL/GenBank/DDBJ whole genome shotgun (WGS) entry which is preliminary data.</text>
</comment>
<keyword evidence="2" id="KW-1185">Reference proteome</keyword>
<reference evidence="1 2" key="1">
    <citation type="submission" date="2019-08" db="EMBL/GenBank/DDBJ databases">
        <title>In-depth cultivation of the pig gut microbiome towards novel bacterial diversity and tailored functional studies.</title>
        <authorList>
            <person name="Wylensek D."/>
            <person name="Hitch T.C.A."/>
            <person name="Clavel T."/>
        </authorList>
    </citation>
    <scope>NUCLEOTIDE SEQUENCE [LARGE SCALE GENOMIC DNA]</scope>
    <source>
        <strain evidence="1 2">Oil-RF-744-WCA-WT-10</strain>
    </source>
</reference>
<dbReference type="InterPro" id="IPR013320">
    <property type="entry name" value="ConA-like_dom_sf"/>
</dbReference>
<evidence type="ECO:0000313" key="2">
    <source>
        <dbReference type="Proteomes" id="UP000483362"/>
    </source>
</evidence>
<dbReference type="GO" id="GO:0004553">
    <property type="term" value="F:hydrolase activity, hydrolyzing O-glycosyl compounds"/>
    <property type="evidence" value="ECO:0007669"/>
    <property type="project" value="UniProtKB-ARBA"/>
</dbReference>
<protein>
    <submittedName>
        <fullName evidence="1">LamG domain-containing protein</fullName>
    </submittedName>
</protein>
<proteinExistence type="predicted"/>
<name>A0A6L5XGU8_9BACT</name>
<gene>
    <name evidence="1" type="ORF">FYJ29_13455</name>
</gene>
<accession>A0A6L5XGU8</accession>
<dbReference type="Gene3D" id="2.60.120.200">
    <property type="match status" value="1"/>
</dbReference>